<evidence type="ECO:0000256" key="1">
    <source>
        <dbReference type="SAM" id="MobiDB-lite"/>
    </source>
</evidence>
<gene>
    <name evidence="2" type="ORF">LY56_01815</name>
</gene>
<dbReference type="EMBL" id="QKZQ01000007">
    <property type="protein sequence ID" value="PZX44567.1"/>
    <property type="molecule type" value="Genomic_DNA"/>
</dbReference>
<dbReference type="AlphaFoldDB" id="A0A2W7QKN0"/>
<dbReference type="Pfam" id="PF20135">
    <property type="entry name" value="DUF6525"/>
    <property type="match status" value="1"/>
</dbReference>
<dbReference type="InterPro" id="IPR045386">
    <property type="entry name" value="DUF6525"/>
</dbReference>
<dbReference type="STRING" id="121821.GCA_001870675_00842"/>
<organism evidence="2 3">
    <name type="scientific">Roseinatronobacter thiooxidans</name>
    <dbReference type="NCBI Taxonomy" id="121821"/>
    <lineage>
        <taxon>Bacteria</taxon>
        <taxon>Pseudomonadati</taxon>
        <taxon>Pseudomonadota</taxon>
        <taxon>Alphaproteobacteria</taxon>
        <taxon>Rhodobacterales</taxon>
        <taxon>Paracoccaceae</taxon>
        <taxon>Roseinatronobacter</taxon>
    </lineage>
</organism>
<proteinExistence type="predicted"/>
<comment type="caution">
    <text evidence="2">The sequence shown here is derived from an EMBL/GenBank/DDBJ whole genome shotgun (WGS) entry which is preliminary data.</text>
</comment>
<protein>
    <submittedName>
        <fullName evidence="2">Uncharacterized protein</fullName>
    </submittedName>
</protein>
<accession>A0A2W7QKN0</accession>
<feature type="region of interest" description="Disordered" evidence="1">
    <location>
        <begin position="84"/>
        <end position="105"/>
    </location>
</feature>
<dbReference type="Proteomes" id="UP000249364">
    <property type="component" value="Unassembled WGS sequence"/>
</dbReference>
<evidence type="ECO:0000313" key="3">
    <source>
        <dbReference type="Proteomes" id="UP000249364"/>
    </source>
</evidence>
<name>A0A2W7QKN0_9RHOB</name>
<evidence type="ECO:0000313" key="2">
    <source>
        <dbReference type="EMBL" id="PZX44567.1"/>
    </source>
</evidence>
<dbReference type="RefSeq" id="WP_071469653.1">
    <property type="nucleotide sequence ID" value="NZ_MEHT01000017.1"/>
</dbReference>
<sequence length="105" mass="11762">MARNINTGLGRRHSPMAQFDRLPRELRQWLATAALPWSATSALRHWQTALQQTGGDTDHARAHLSRLEARCIARDSAHIWGSLHPAATPANSPLRPARRATQFRP</sequence>
<reference evidence="2 3" key="1">
    <citation type="submission" date="2018-06" db="EMBL/GenBank/DDBJ databases">
        <title>Genomic Encyclopedia of Archaeal and Bacterial Type Strains, Phase II (KMG-II): from individual species to whole genera.</title>
        <authorList>
            <person name="Goeker M."/>
        </authorList>
    </citation>
    <scope>NUCLEOTIDE SEQUENCE [LARGE SCALE GENOMIC DNA]</scope>
    <source>
        <strain evidence="2 3">DSM 13087</strain>
    </source>
</reference>
<keyword evidence="3" id="KW-1185">Reference proteome</keyword>